<reference evidence="12" key="1">
    <citation type="journal article" date="2017" name="Front. Cell. Infect. Microbiol.">
        <title>The Distinct Transcriptional Response of the Midgut of Amblyomma sculptum and Amblyomma aureolatum Ticks to Rickettsia rickettsii Correlates to Their Differences in Susceptibility to Infection.</title>
        <authorList>
            <person name="Martins L.A."/>
            <person name="Galletti M.F.B.M."/>
            <person name="Ribeiro J.M."/>
            <person name="Fujita A."/>
            <person name="Costa F.B."/>
            <person name="Labruna M.B."/>
            <person name="Daffre S."/>
            <person name="Fogaca A.C."/>
        </authorList>
    </citation>
    <scope>NUCLEOTIDE SEQUENCE</scope>
</reference>
<feature type="transmembrane region" description="Helical" evidence="11">
    <location>
        <begin position="223"/>
        <end position="245"/>
    </location>
</feature>
<comment type="subcellular location">
    <subcellularLocation>
        <location evidence="2 11">Late endosome membrane</location>
        <topology evidence="2 11">Multi-pass membrane protein</topology>
    </subcellularLocation>
    <subcellularLocation>
        <location evidence="3 11">Lysosome membrane</location>
        <topology evidence="3 11">Multi-pass membrane protein</topology>
    </subcellularLocation>
</comment>
<dbReference type="GO" id="GO:0046856">
    <property type="term" value="P:phosphatidylinositol dephosphorylation"/>
    <property type="evidence" value="ECO:0007669"/>
    <property type="project" value="InterPro"/>
</dbReference>
<accession>A0A1E1X3S7</accession>
<evidence type="ECO:0000256" key="2">
    <source>
        <dbReference type="ARBA" id="ARBA00004107"/>
    </source>
</evidence>
<dbReference type="EC" id="3.1.3.78" evidence="4 11"/>
<dbReference type="GO" id="GO:0030670">
    <property type="term" value="C:phagocytic vesicle membrane"/>
    <property type="evidence" value="ECO:0007669"/>
    <property type="project" value="TreeGrafter"/>
</dbReference>
<feature type="transmembrane region" description="Helical" evidence="11">
    <location>
        <begin position="192"/>
        <end position="211"/>
    </location>
</feature>
<dbReference type="Pfam" id="PF09788">
    <property type="entry name" value="Tmemb_55A"/>
    <property type="match status" value="1"/>
</dbReference>
<evidence type="ECO:0000256" key="11">
    <source>
        <dbReference type="RuleBase" id="RU365008"/>
    </source>
</evidence>
<dbReference type="GO" id="GO:0031902">
    <property type="term" value="C:late endosome membrane"/>
    <property type="evidence" value="ECO:0007669"/>
    <property type="project" value="UniProtKB-SubCell"/>
</dbReference>
<evidence type="ECO:0000256" key="6">
    <source>
        <dbReference type="ARBA" id="ARBA00022753"/>
    </source>
</evidence>
<keyword evidence="9 11" id="KW-0472">Membrane</keyword>
<evidence type="ECO:0000313" key="12">
    <source>
        <dbReference type="EMBL" id="JAT93894.1"/>
    </source>
</evidence>
<evidence type="ECO:0000256" key="4">
    <source>
        <dbReference type="ARBA" id="ARBA00012936"/>
    </source>
</evidence>
<evidence type="ECO:0000256" key="10">
    <source>
        <dbReference type="ARBA" id="ARBA00023228"/>
    </source>
</evidence>
<organism evidence="12">
    <name type="scientific">Amblyomma aureolatum</name>
    <dbReference type="NCBI Taxonomy" id="187763"/>
    <lineage>
        <taxon>Eukaryota</taxon>
        <taxon>Metazoa</taxon>
        <taxon>Ecdysozoa</taxon>
        <taxon>Arthropoda</taxon>
        <taxon>Chelicerata</taxon>
        <taxon>Arachnida</taxon>
        <taxon>Acari</taxon>
        <taxon>Parasitiformes</taxon>
        <taxon>Ixodida</taxon>
        <taxon>Ixodoidea</taxon>
        <taxon>Ixodidae</taxon>
        <taxon>Amblyomminae</taxon>
        <taxon>Amblyomma</taxon>
    </lineage>
</organism>
<comment type="function">
    <text evidence="11">Catalyzes the hydrolysis of phosphatidylinositol-4,5-bisphosphate (PtdIns-4,5-P2) to phosphatidylinositol-4-phosphate (PtdIns-4-P).</text>
</comment>
<evidence type="ECO:0000256" key="9">
    <source>
        <dbReference type="ARBA" id="ARBA00023136"/>
    </source>
</evidence>
<dbReference type="InterPro" id="IPR019178">
    <property type="entry name" value="PtdIns-P2-Ptase"/>
</dbReference>
<keyword evidence="5 11" id="KW-0812">Transmembrane</keyword>
<name>A0A1E1X3S7_9ACAR</name>
<keyword evidence="6 11" id="KW-0967">Endosome</keyword>
<dbReference type="GO" id="GO:0005886">
    <property type="term" value="C:plasma membrane"/>
    <property type="evidence" value="ECO:0007669"/>
    <property type="project" value="TreeGrafter"/>
</dbReference>
<proteinExistence type="evidence at transcript level"/>
<dbReference type="PANTHER" id="PTHR21014:SF6">
    <property type="entry name" value="PHOSPHATIDYLINOSITOL-4,5-BISPHOSPHATE 4-PHOSPHATASE"/>
    <property type="match status" value="1"/>
</dbReference>
<comment type="catalytic activity">
    <reaction evidence="1 11">
        <text>a 1,2-diacyl-sn-glycero-3-phospho-(1D-myo-inositol-4,5-bisphosphate) + H2O = a 1,2-diacyl-sn-glycero-3-phospho-(1D-myo-inositol-5-phosphate) + phosphate</text>
        <dbReference type="Rhea" id="RHEA:25674"/>
        <dbReference type="ChEBI" id="CHEBI:15377"/>
        <dbReference type="ChEBI" id="CHEBI:43474"/>
        <dbReference type="ChEBI" id="CHEBI:57795"/>
        <dbReference type="ChEBI" id="CHEBI:58456"/>
        <dbReference type="EC" id="3.1.3.78"/>
    </reaction>
</comment>
<dbReference type="GO" id="GO:0005765">
    <property type="term" value="C:lysosomal membrane"/>
    <property type="evidence" value="ECO:0007669"/>
    <property type="project" value="UniProtKB-SubCell"/>
</dbReference>
<evidence type="ECO:0000256" key="8">
    <source>
        <dbReference type="ARBA" id="ARBA00022989"/>
    </source>
</evidence>
<evidence type="ECO:0000256" key="7">
    <source>
        <dbReference type="ARBA" id="ARBA00022801"/>
    </source>
</evidence>
<keyword evidence="7 11" id="KW-0378">Hydrolase</keyword>
<evidence type="ECO:0000256" key="5">
    <source>
        <dbReference type="ARBA" id="ARBA00022692"/>
    </source>
</evidence>
<dbReference type="PANTHER" id="PTHR21014">
    <property type="entry name" value="PHOSPHATIDYLINOSITOL-4,5-BISPHOSPHATE 4-PHOSPHATASE"/>
    <property type="match status" value="1"/>
</dbReference>
<dbReference type="GO" id="GO:0034597">
    <property type="term" value="F:phosphatidylinositol-4,5-bisphosphate 4-phosphatase activity"/>
    <property type="evidence" value="ECO:0007669"/>
    <property type="project" value="UniProtKB-EC"/>
</dbReference>
<evidence type="ECO:0000256" key="3">
    <source>
        <dbReference type="ARBA" id="ARBA00004155"/>
    </source>
</evidence>
<keyword evidence="8 11" id="KW-1133">Transmembrane helix</keyword>
<evidence type="ECO:0000256" key="1">
    <source>
        <dbReference type="ARBA" id="ARBA00001261"/>
    </source>
</evidence>
<dbReference type="AlphaFoldDB" id="A0A1E1X3S7"/>
<protein>
    <recommendedName>
        <fullName evidence="4 11">Phosphatidylinositol-4,5-bisphosphate 4-phosphatase</fullName>
        <ecNumber evidence="4 11">3.1.3.78</ecNumber>
    </recommendedName>
</protein>
<sequence length="254" mass="27715">MAYAEASPLLSQSSSGNYSSVYPTAPSGGGSPPPSYEDVGYMPSRVKACDVCNYRIDISKHSNSYVVSCPRCNEVTALGNPPKGKKYIRCTCNKLLQCVKSATRVTCDRPGCGAVLQAEDIAVTKAQPKQPRGAAKGGRQEEEMAEPHRERTYRFICAHCESVSVLDTAPSSSFRCRHCGKRSSVGQTNKKAIGFITVGTVVVMLVIVLMASTLTLKHNSGYWWLYLVGLVIAVFFHGYGLWLLCMKRSTVEVR</sequence>
<keyword evidence="10 11" id="KW-0458">Lysosome</keyword>
<dbReference type="EMBL" id="GFAC01005294">
    <property type="protein sequence ID" value="JAT93894.1"/>
    <property type="molecule type" value="mRNA"/>
</dbReference>